<dbReference type="EMBL" id="CAMXCT030000750">
    <property type="protein sequence ID" value="CAL4770116.1"/>
    <property type="molecule type" value="Genomic_DNA"/>
</dbReference>
<evidence type="ECO:0000313" key="2">
    <source>
        <dbReference type="EMBL" id="CAL1136179.1"/>
    </source>
</evidence>
<dbReference type="AlphaFoldDB" id="A0A9P1FMI8"/>
<dbReference type="Proteomes" id="UP001152797">
    <property type="component" value="Unassembled WGS sequence"/>
</dbReference>
<keyword evidence="3" id="KW-1185">Reference proteome</keyword>
<name>A0A9P1FMI8_9DINO</name>
<protein>
    <submittedName>
        <fullName evidence="1">Uncharacterized protein</fullName>
    </submittedName>
</protein>
<accession>A0A9P1FMI8</accession>
<evidence type="ECO:0000313" key="1">
    <source>
        <dbReference type="EMBL" id="CAI3982804.1"/>
    </source>
</evidence>
<dbReference type="EMBL" id="CAMXCT020000750">
    <property type="protein sequence ID" value="CAL1136179.1"/>
    <property type="molecule type" value="Genomic_DNA"/>
</dbReference>
<reference evidence="1" key="1">
    <citation type="submission" date="2022-10" db="EMBL/GenBank/DDBJ databases">
        <authorList>
            <person name="Chen Y."/>
            <person name="Dougan E. K."/>
            <person name="Chan C."/>
            <person name="Rhodes N."/>
            <person name="Thang M."/>
        </authorList>
    </citation>
    <scope>NUCLEOTIDE SEQUENCE</scope>
</reference>
<dbReference type="EMBL" id="CAMXCT010000750">
    <property type="protein sequence ID" value="CAI3982804.1"/>
    <property type="molecule type" value="Genomic_DNA"/>
</dbReference>
<comment type="caution">
    <text evidence="1">The sequence shown here is derived from an EMBL/GenBank/DDBJ whole genome shotgun (WGS) entry which is preliminary data.</text>
</comment>
<gene>
    <name evidence="1" type="ORF">C1SCF055_LOCUS10468</name>
</gene>
<evidence type="ECO:0000313" key="3">
    <source>
        <dbReference type="Proteomes" id="UP001152797"/>
    </source>
</evidence>
<reference evidence="2" key="2">
    <citation type="submission" date="2024-04" db="EMBL/GenBank/DDBJ databases">
        <authorList>
            <person name="Chen Y."/>
            <person name="Shah S."/>
            <person name="Dougan E. K."/>
            <person name="Thang M."/>
            <person name="Chan C."/>
        </authorList>
    </citation>
    <scope>NUCLEOTIDE SEQUENCE [LARGE SCALE GENOMIC DNA]</scope>
</reference>
<sequence length="219" mass="25414">MLLLLMWPSHSAGYRTCRESFLRFLGVGKQRILRTKRRYRGMDERMLKTGHWTGVASSSLLDTSDEELRCQLLQRLVEAKLCGATKQLVDADPNRLPMRELPHGNMAGLYLQFVAYCKSTGESACSKTLFYEDFVRHAHLCDELLGHFTQQYRDRELYYLARERSRGRKDLLTIIVDSYDKAKIVLPKFPHGGRNPKKRDYEKSRRPSVLLGKHFDSGN</sequence>
<organism evidence="1">
    <name type="scientific">Cladocopium goreaui</name>
    <dbReference type="NCBI Taxonomy" id="2562237"/>
    <lineage>
        <taxon>Eukaryota</taxon>
        <taxon>Sar</taxon>
        <taxon>Alveolata</taxon>
        <taxon>Dinophyceae</taxon>
        <taxon>Suessiales</taxon>
        <taxon>Symbiodiniaceae</taxon>
        <taxon>Cladocopium</taxon>
    </lineage>
</organism>
<proteinExistence type="predicted"/>